<dbReference type="RefSeq" id="WP_079420014.1">
    <property type="nucleotide sequence ID" value="NZ_MBTG01000056.1"/>
</dbReference>
<dbReference type="NCBIfam" id="TIGR03998">
    <property type="entry name" value="thiol_BshC"/>
    <property type="match status" value="1"/>
</dbReference>
<feature type="domain" description="Bacillithiol biosynthesis BshC C-terminal coiled-coil" evidence="4">
    <location>
        <begin position="386"/>
        <end position="544"/>
    </location>
</feature>
<dbReference type="HAMAP" id="MF_01867">
    <property type="entry name" value="BshC"/>
    <property type="match status" value="1"/>
</dbReference>
<sequence length="544" mass="61814">MQIDTFHWKKNQILAEDYIGQSDQAKALYPYHFGNVEDWQSRVDWLDEGGTSLRADRGRLVEVLQAYNERIGNSQAAVEQIKALAGKDALAIVGGQQAGLFGGSLLVMYKAITLIQLAREWSAKLERPVVPVFWIAGEDHDFDEVNHIHMLSQAQQIEKVKMDHPTGKRTSVSRLPLTAEAWKEALNALDQSLMDTEFKASLLTKLERTVVDEASLSDAFARWMAILFGEYGLVLIDSDEPNLRALEASMFEQLIVQNEALTASLLTSQDEVTQAGYGVQAEITQESANLFVFAGEQRLLLHREGNYFADKKNEHRFTKEQLLDMALTTPEQLSNNVMTRPLMQEFLFPVLATVLGAGEIAYWALTKHAFEQFGMKMPILAPRLEFTLIEGTVHKQMNKYEFTFADVLERFEQKKQAWLDAQDTLQLNERFDVVKKDFHASYAPLVETLAAINPGVKKLGDTNLLKILEQIEFLQHKAGEAYKAQFDAALRQLERIRLTILPLAKPQERVYNGCAYLNRYGNDWLRDLVENAIPVDGLHRVYYL</sequence>
<dbReference type="InterPro" id="IPR011199">
    <property type="entry name" value="Bacillithiol_biosynth_BshC"/>
</dbReference>
<evidence type="ECO:0000256" key="1">
    <source>
        <dbReference type="ARBA" id="ARBA00022598"/>
    </source>
</evidence>
<dbReference type="Pfam" id="PF10079">
    <property type="entry name" value="Rossmann-like_BshC"/>
    <property type="match status" value="1"/>
</dbReference>
<comment type="similarity">
    <text evidence="2">Belongs to the BshC family.</text>
</comment>
<comment type="caution">
    <text evidence="5">The sequence shown here is derived from an EMBL/GenBank/DDBJ whole genome shotgun (WGS) entry which is preliminary data.</text>
</comment>
<organism evidence="5 6">
    <name type="scientific">Paenibacillus ferrarius</name>
    <dbReference type="NCBI Taxonomy" id="1469647"/>
    <lineage>
        <taxon>Bacteria</taxon>
        <taxon>Bacillati</taxon>
        <taxon>Bacillota</taxon>
        <taxon>Bacilli</taxon>
        <taxon>Bacillales</taxon>
        <taxon>Paenibacillaceae</taxon>
        <taxon>Paenibacillus</taxon>
    </lineage>
</organism>
<evidence type="ECO:0000313" key="5">
    <source>
        <dbReference type="EMBL" id="OPH47504.1"/>
    </source>
</evidence>
<dbReference type="STRING" id="1469647.BC351_09890"/>
<dbReference type="GO" id="GO:0016874">
    <property type="term" value="F:ligase activity"/>
    <property type="evidence" value="ECO:0007669"/>
    <property type="project" value="UniProtKB-UniRule"/>
</dbReference>
<evidence type="ECO:0000259" key="4">
    <source>
        <dbReference type="Pfam" id="PF24850"/>
    </source>
</evidence>
<dbReference type="AlphaFoldDB" id="A0A1V4H8H4"/>
<evidence type="ECO:0000256" key="2">
    <source>
        <dbReference type="HAMAP-Rule" id="MF_01867"/>
    </source>
</evidence>
<reference evidence="6" key="1">
    <citation type="submission" date="2016-07" db="EMBL/GenBank/DDBJ databases">
        <authorList>
            <person name="Florea S."/>
            <person name="Webb J.S."/>
            <person name="Jaromczyk J."/>
            <person name="Schardl C.L."/>
        </authorList>
    </citation>
    <scope>NUCLEOTIDE SEQUENCE [LARGE SCALE GENOMIC DNA]</scope>
    <source>
        <strain evidence="6">CY1</strain>
    </source>
</reference>
<comment type="function">
    <text evidence="2">Involved in bacillithiol (BSH) biosynthesis. May catalyze the last step of the pathway, the addition of cysteine to glucosamine malate (GlcN-Mal) to generate BSH.</text>
</comment>
<dbReference type="InterPro" id="IPR055399">
    <property type="entry name" value="CC_BshC"/>
</dbReference>
<dbReference type="EMBL" id="MBTG01000056">
    <property type="protein sequence ID" value="OPH47504.1"/>
    <property type="molecule type" value="Genomic_DNA"/>
</dbReference>
<proteinExistence type="inferred from homology"/>
<feature type="domain" description="Bacillithiol biosynthesis BshC N-terminal Rossmann-like" evidence="3">
    <location>
        <begin position="1"/>
        <end position="384"/>
    </location>
</feature>
<keyword evidence="6" id="KW-1185">Reference proteome</keyword>
<accession>A0A1V4H8H4</accession>
<protein>
    <recommendedName>
        <fullName evidence="2">Putative cysteine ligase BshC</fullName>
        <ecNumber evidence="2">6.-.-.-</ecNumber>
    </recommendedName>
</protein>
<gene>
    <name evidence="2" type="primary">bshC</name>
    <name evidence="5" type="ORF">BC351_09890</name>
</gene>
<name>A0A1V4H8H4_9BACL</name>
<evidence type="ECO:0000313" key="6">
    <source>
        <dbReference type="Proteomes" id="UP000190626"/>
    </source>
</evidence>
<dbReference type="InterPro" id="IPR055398">
    <property type="entry name" value="Rossmann-like_BshC"/>
</dbReference>
<dbReference type="EC" id="6.-.-.-" evidence="2"/>
<dbReference type="Proteomes" id="UP000190626">
    <property type="component" value="Unassembled WGS sequence"/>
</dbReference>
<dbReference type="Pfam" id="PF24850">
    <property type="entry name" value="CC_BshC"/>
    <property type="match status" value="1"/>
</dbReference>
<dbReference type="PIRSF" id="PIRSF012535">
    <property type="entry name" value="UCP012535"/>
    <property type="match status" value="1"/>
</dbReference>
<evidence type="ECO:0000259" key="3">
    <source>
        <dbReference type="Pfam" id="PF10079"/>
    </source>
</evidence>
<dbReference type="OrthoDB" id="9765151at2"/>
<keyword evidence="1 2" id="KW-0436">Ligase</keyword>